<evidence type="ECO:0000313" key="2">
    <source>
        <dbReference type="EMBL" id="MBJ6360503.1"/>
    </source>
</evidence>
<gene>
    <name evidence="2" type="ORF">JFN88_04085</name>
</gene>
<name>A0A934MP44_9BACL</name>
<dbReference type="InterPro" id="IPR003593">
    <property type="entry name" value="AAA+_ATPase"/>
</dbReference>
<dbReference type="InterPro" id="IPR027417">
    <property type="entry name" value="P-loop_NTPase"/>
</dbReference>
<dbReference type="InterPro" id="IPR043964">
    <property type="entry name" value="P-loop_TraG"/>
</dbReference>
<evidence type="ECO:0000259" key="1">
    <source>
        <dbReference type="SMART" id="SM00382"/>
    </source>
</evidence>
<dbReference type="InterPro" id="IPR051162">
    <property type="entry name" value="T4SS_component"/>
</dbReference>
<dbReference type="AlphaFoldDB" id="A0A934MP44"/>
<accession>A0A934MP44</accession>
<sequence>MSEIKTKKKIVPQNTAKMTAFLDVISPTTLHFQAKAIQFGETLQAVITITDYPPRVRAAWLSRIATLPGVVVSIHAEPTNPYDLVHQINVSMGALGGKLVQGGNPLTMQRTQDQYDDAKTLLRKIDSEKQNVFLLTVVILISALEQDQLLQRKKQVESILAGAGMRGRVPTYQQEEGFQSVAPFKMLSPDIANLGQRNMPVETVAASYPFVYSGINDGDGVLLGKDKTGGIVLVDFWTRFGSRTNSNVTVMGRPGVGKSTTIKKILMNEYARGTKIIILDPEREYKELCEKLEGDWIDCGGGSKGRINPLQVRSVPMDDEDEDEDRLYTEEMSNLGPLALHFQTLRTFFKLYLKDITKIHEALLEIALEEVYQDKHIQWRTDPRTLSNDAWPIIADLYEKLQEKSKLDLSHNDYNTEWKTLELILRSAAKGADQALWSGTTTIKTNSRFVCLDINRLLEADASIQRAQFFNIFGWAWDQISEDRSQKVILVVDEAYLLVDPEAPQSLQFLRNTSKRIRKYEGGIMVITHNMIDFLDPEVRRFGQALLDNPVYKIIMGQGDEDIKALRTLMDLSEKETETLRAGKRGEALFVAGNKRIHLKTMVSSYELEMFGSGGGR</sequence>
<organism evidence="2 3">
    <name type="scientific">Paenibacillus roseus</name>
    <dbReference type="NCBI Taxonomy" id="2798579"/>
    <lineage>
        <taxon>Bacteria</taxon>
        <taxon>Bacillati</taxon>
        <taxon>Bacillota</taxon>
        <taxon>Bacilli</taxon>
        <taxon>Bacillales</taxon>
        <taxon>Paenibacillaceae</taxon>
        <taxon>Paenibacillus</taxon>
    </lineage>
</organism>
<dbReference type="PANTHER" id="PTHR30121:SF6">
    <property type="entry name" value="SLR6007 PROTEIN"/>
    <property type="match status" value="1"/>
</dbReference>
<dbReference type="CDD" id="cd01127">
    <property type="entry name" value="TrwB_TraG_TraD_VirD4"/>
    <property type="match status" value="1"/>
</dbReference>
<dbReference type="Gene3D" id="3.40.50.300">
    <property type="entry name" value="P-loop containing nucleotide triphosphate hydrolases"/>
    <property type="match status" value="1"/>
</dbReference>
<feature type="domain" description="AAA+ ATPase" evidence="1">
    <location>
        <begin position="244"/>
        <end position="553"/>
    </location>
</feature>
<reference evidence="2" key="1">
    <citation type="submission" date="2020-12" db="EMBL/GenBank/DDBJ databases">
        <authorList>
            <person name="Huq M.A."/>
        </authorList>
    </citation>
    <scope>NUCLEOTIDE SEQUENCE</scope>
    <source>
        <strain evidence="2">MAHUQ-46</strain>
    </source>
</reference>
<dbReference type="RefSeq" id="WP_199018058.1">
    <property type="nucleotide sequence ID" value="NZ_JAELUP010000009.1"/>
</dbReference>
<keyword evidence="3" id="KW-1185">Reference proteome</keyword>
<comment type="caution">
    <text evidence="2">The sequence shown here is derived from an EMBL/GenBank/DDBJ whole genome shotgun (WGS) entry which is preliminary data.</text>
</comment>
<dbReference type="EMBL" id="JAELUP010000009">
    <property type="protein sequence ID" value="MBJ6360503.1"/>
    <property type="molecule type" value="Genomic_DNA"/>
</dbReference>
<dbReference type="Gene3D" id="1.10.8.730">
    <property type="match status" value="1"/>
</dbReference>
<dbReference type="Pfam" id="PF19044">
    <property type="entry name" value="P-loop_TraG"/>
    <property type="match status" value="1"/>
</dbReference>
<dbReference type="Proteomes" id="UP000640274">
    <property type="component" value="Unassembled WGS sequence"/>
</dbReference>
<evidence type="ECO:0000313" key="3">
    <source>
        <dbReference type="Proteomes" id="UP000640274"/>
    </source>
</evidence>
<protein>
    <submittedName>
        <fullName evidence="2">DUF87 domain-containing protein</fullName>
    </submittedName>
</protein>
<dbReference type="SMART" id="SM00382">
    <property type="entry name" value="AAA"/>
    <property type="match status" value="1"/>
</dbReference>
<dbReference type="SUPFAM" id="SSF52540">
    <property type="entry name" value="P-loop containing nucleoside triphosphate hydrolases"/>
    <property type="match status" value="1"/>
</dbReference>
<dbReference type="PANTHER" id="PTHR30121">
    <property type="entry name" value="UNCHARACTERIZED PROTEIN YJGR-RELATED"/>
    <property type="match status" value="1"/>
</dbReference>
<proteinExistence type="predicted"/>